<dbReference type="SUPFAM" id="SSF51197">
    <property type="entry name" value="Clavaminate synthase-like"/>
    <property type="match status" value="1"/>
</dbReference>
<dbReference type="EMBL" id="KZ819284">
    <property type="protein sequence ID" value="PWO00683.1"/>
    <property type="molecule type" value="Genomic_DNA"/>
</dbReference>
<evidence type="ECO:0000259" key="3">
    <source>
        <dbReference type="PROSITE" id="PS51471"/>
    </source>
</evidence>
<dbReference type="GO" id="GO:0035516">
    <property type="term" value="F:broad specificity oxidative DNA demethylase activity"/>
    <property type="evidence" value="ECO:0007669"/>
    <property type="project" value="TreeGrafter"/>
</dbReference>
<evidence type="ECO:0000256" key="2">
    <source>
        <dbReference type="SAM" id="MobiDB-lite"/>
    </source>
</evidence>
<organism evidence="4 5">
    <name type="scientific">Tilletiopsis washingtonensis</name>
    <dbReference type="NCBI Taxonomy" id="58919"/>
    <lineage>
        <taxon>Eukaryota</taxon>
        <taxon>Fungi</taxon>
        <taxon>Dikarya</taxon>
        <taxon>Basidiomycota</taxon>
        <taxon>Ustilaginomycotina</taxon>
        <taxon>Exobasidiomycetes</taxon>
        <taxon>Entylomatales</taxon>
        <taxon>Entylomatales incertae sedis</taxon>
        <taxon>Tilletiopsis</taxon>
    </lineage>
</organism>
<reference evidence="4 5" key="1">
    <citation type="journal article" date="2018" name="Mol. Biol. Evol.">
        <title>Broad Genomic Sampling Reveals a Smut Pathogenic Ancestry of the Fungal Clade Ustilaginomycotina.</title>
        <authorList>
            <person name="Kijpornyongpan T."/>
            <person name="Mondo S.J."/>
            <person name="Barry K."/>
            <person name="Sandor L."/>
            <person name="Lee J."/>
            <person name="Lipzen A."/>
            <person name="Pangilinan J."/>
            <person name="LaButti K."/>
            <person name="Hainaut M."/>
            <person name="Henrissat B."/>
            <person name="Grigoriev I.V."/>
            <person name="Spatafora J.W."/>
            <person name="Aime M.C."/>
        </authorList>
    </citation>
    <scope>NUCLEOTIDE SEQUENCE [LARGE SCALE GENOMIC DNA]</scope>
    <source>
        <strain evidence="4 5">MCA 4186</strain>
    </source>
</reference>
<evidence type="ECO:0000313" key="5">
    <source>
        <dbReference type="Proteomes" id="UP000245946"/>
    </source>
</evidence>
<feature type="binding site" evidence="1">
    <location>
        <position position="275"/>
    </location>
    <ligand>
        <name>2-oxoglutarate</name>
        <dbReference type="ChEBI" id="CHEBI:16810"/>
    </ligand>
</feature>
<feature type="binding site" evidence="1">
    <location>
        <position position="291"/>
    </location>
    <ligand>
        <name>2-oxoglutarate</name>
        <dbReference type="ChEBI" id="CHEBI:16810"/>
    </ligand>
</feature>
<dbReference type="InterPro" id="IPR027450">
    <property type="entry name" value="AlkB-like"/>
</dbReference>
<evidence type="ECO:0000313" key="4">
    <source>
        <dbReference type="EMBL" id="PWO00683.1"/>
    </source>
</evidence>
<protein>
    <recommendedName>
        <fullName evidence="3">Fe2OG dioxygenase domain-containing protein</fullName>
    </recommendedName>
</protein>
<feature type="binding site" evidence="1">
    <location>
        <position position="198"/>
    </location>
    <ligand>
        <name>2-oxoglutarate</name>
        <dbReference type="ChEBI" id="CHEBI:16810"/>
    </ligand>
</feature>
<feature type="binding site" evidence="1">
    <location>
        <position position="200"/>
    </location>
    <ligand>
        <name>2-oxoglutarate</name>
        <dbReference type="ChEBI" id="CHEBI:16810"/>
    </ligand>
</feature>
<sequence>MAEPRRSSRQRSLVEMLAPPKRKAGDGDGELDAPAARSKRVTMGVKAEDSIKDEETSAAVKHEDASAPGSSSRPALDAPLVPVTRREFVERYRVEGLGGAEVYYMPDWIDEATAERWRIELDALPQWYRPHLTVYGRTIQQSRHIAAFSTTPGLPLKYSGHPVEMHSPFPPLLADIAAQLATPECLGADVHFNHAMLNRYEDGSVYIGKHSDNVENQVIVTVSLGAPRLWIMRERAPRGAKKDAAANDELLEKRWRLASGSVLVMQGDVQRRFTHEIPREPKKSAGWERPRISITFRQLVYPDAPTKR</sequence>
<dbReference type="PANTHER" id="PTHR31573:SF1">
    <property type="entry name" value="DNA OXIDATIVE DEMETHYLASE ALKBH2"/>
    <property type="match status" value="1"/>
</dbReference>
<dbReference type="InterPro" id="IPR037151">
    <property type="entry name" value="AlkB-like_sf"/>
</dbReference>
<proteinExistence type="predicted"/>
<evidence type="ECO:0000256" key="1">
    <source>
        <dbReference type="PIRSR" id="PIRSR632852-1"/>
    </source>
</evidence>
<keyword evidence="5" id="KW-1185">Reference proteome</keyword>
<dbReference type="Pfam" id="PF13532">
    <property type="entry name" value="2OG-FeII_Oxy_2"/>
    <property type="match status" value="1"/>
</dbReference>
<dbReference type="RefSeq" id="XP_025600961.1">
    <property type="nucleotide sequence ID" value="XM_025744904.1"/>
</dbReference>
<gene>
    <name evidence="4" type="ORF">FA09DRAFT_358056</name>
</gene>
<feature type="region of interest" description="Disordered" evidence="2">
    <location>
        <begin position="1"/>
        <end position="78"/>
    </location>
</feature>
<feature type="binding site" evidence="1">
    <location>
        <position position="295"/>
    </location>
    <ligand>
        <name>2-oxoglutarate</name>
        <dbReference type="ChEBI" id="CHEBI:16810"/>
    </ligand>
</feature>
<dbReference type="InterPro" id="IPR032852">
    <property type="entry name" value="ALKBH2"/>
</dbReference>
<dbReference type="OrthoDB" id="545910at2759"/>
<dbReference type="GO" id="GO:0051747">
    <property type="term" value="F:cytosine C-5 DNA demethylase activity"/>
    <property type="evidence" value="ECO:0007669"/>
    <property type="project" value="TreeGrafter"/>
</dbReference>
<feature type="compositionally biased region" description="Basic and acidic residues" evidence="2">
    <location>
        <begin position="46"/>
        <end position="65"/>
    </location>
</feature>
<accession>A0A316ZIB7</accession>
<name>A0A316ZIB7_9BASI</name>
<feature type="binding site" evidence="1">
    <location>
        <position position="297"/>
    </location>
    <ligand>
        <name>2-oxoglutarate</name>
        <dbReference type="ChEBI" id="CHEBI:16810"/>
    </ligand>
</feature>
<dbReference type="GO" id="GO:0008198">
    <property type="term" value="F:ferrous iron binding"/>
    <property type="evidence" value="ECO:0007669"/>
    <property type="project" value="TreeGrafter"/>
</dbReference>
<feature type="binding site" evidence="1">
    <location>
        <position position="210"/>
    </location>
    <ligand>
        <name>2-oxoglutarate</name>
        <dbReference type="ChEBI" id="CHEBI:16810"/>
    </ligand>
</feature>
<dbReference type="PANTHER" id="PTHR31573">
    <property type="entry name" value="ALPHA-KETOGLUTARATE-DEPENDENT DIOXYGENASE ALKB HOMOLOG 2"/>
    <property type="match status" value="1"/>
</dbReference>
<dbReference type="Proteomes" id="UP000245946">
    <property type="component" value="Unassembled WGS sequence"/>
</dbReference>
<feature type="domain" description="Fe2OG dioxygenase" evidence="3">
    <location>
        <begin position="191"/>
        <end position="300"/>
    </location>
</feature>
<dbReference type="STRING" id="58919.A0A316ZIB7"/>
<dbReference type="GO" id="GO:0006307">
    <property type="term" value="P:DNA alkylation repair"/>
    <property type="evidence" value="ECO:0007669"/>
    <property type="project" value="TreeGrafter"/>
</dbReference>
<dbReference type="PROSITE" id="PS51471">
    <property type="entry name" value="FE2OG_OXY"/>
    <property type="match status" value="1"/>
</dbReference>
<dbReference type="AlphaFoldDB" id="A0A316ZIB7"/>
<dbReference type="Gene3D" id="2.60.120.590">
    <property type="entry name" value="Alpha-ketoglutarate-dependent dioxygenase AlkB-like"/>
    <property type="match status" value="1"/>
</dbReference>
<dbReference type="InterPro" id="IPR005123">
    <property type="entry name" value="Oxoglu/Fe-dep_dioxygenase_dom"/>
</dbReference>
<dbReference type="GeneID" id="37272448"/>